<keyword evidence="2" id="KW-1185">Reference proteome</keyword>
<dbReference type="RefSeq" id="WP_092722378.1">
    <property type="nucleotide sequence ID" value="NZ_FNNO01000002.1"/>
</dbReference>
<organism evidence="1 2">
    <name type="scientific">Hydrobacter penzbergensis</name>
    <dbReference type="NCBI Taxonomy" id="1235997"/>
    <lineage>
        <taxon>Bacteria</taxon>
        <taxon>Pseudomonadati</taxon>
        <taxon>Bacteroidota</taxon>
        <taxon>Chitinophagia</taxon>
        <taxon>Chitinophagales</taxon>
        <taxon>Chitinophagaceae</taxon>
        <taxon>Hydrobacter</taxon>
    </lineage>
</organism>
<name>A0A8X8ID81_9BACT</name>
<protein>
    <recommendedName>
        <fullName evidence="3">Lipoprotein</fullName>
    </recommendedName>
</protein>
<evidence type="ECO:0000313" key="2">
    <source>
        <dbReference type="Proteomes" id="UP000198711"/>
    </source>
</evidence>
<comment type="caution">
    <text evidence="1">The sequence shown here is derived from an EMBL/GenBank/DDBJ whole genome shotgun (WGS) entry which is preliminary data.</text>
</comment>
<evidence type="ECO:0008006" key="3">
    <source>
        <dbReference type="Google" id="ProtNLM"/>
    </source>
</evidence>
<proteinExistence type="predicted"/>
<reference evidence="1 2" key="1">
    <citation type="submission" date="2016-10" db="EMBL/GenBank/DDBJ databases">
        <authorList>
            <person name="Varghese N."/>
            <person name="Submissions S."/>
        </authorList>
    </citation>
    <scope>NUCLEOTIDE SEQUENCE [LARGE SCALE GENOMIC DNA]</scope>
    <source>
        <strain evidence="1 2">DSM 25353</strain>
    </source>
</reference>
<dbReference type="AlphaFoldDB" id="A0A8X8ID81"/>
<gene>
    <name evidence="1" type="ORF">SAMN05444410_102227</name>
</gene>
<dbReference type="EMBL" id="FNNO01000002">
    <property type="protein sequence ID" value="SDW40710.1"/>
    <property type="molecule type" value="Genomic_DNA"/>
</dbReference>
<sequence>MKCNIISVLFTSFLVVSCAVRLTDNKKTVLKNELAEMVKIDQVAAGMPQGVYKEYTKEQWNNFKDSIFGYWFNIATNTRSFKRKCWQQWTKKLKR</sequence>
<dbReference type="Proteomes" id="UP000198711">
    <property type="component" value="Unassembled WGS sequence"/>
</dbReference>
<evidence type="ECO:0000313" key="1">
    <source>
        <dbReference type="EMBL" id="SDW40710.1"/>
    </source>
</evidence>
<dbReference type="PROSITE" id="PS51257">
    <property type="entry name" value="PROKAR_LIPOPROTEIN"/>
    <property type="match status" value="1"/>
</dbReference>
<accession>A0A8X8ID81</accession>